<dbReference type="Pfam" id="PF00883">
    <property type="entry name" value="Peptidase_M17"/>
    <property type="match status" value="1"/>
</dbReference>
<evidence type="ECO:0000256" key="2">
    <source>
        <dbReference type="ARBA" id="ARBA00000967"/>
    </source>
</evidence>
<evidence type="ECO:0000256" key="3">
    <source>
        <dbReference type="ARBA" id="ARBA00009528"/>
    </source>
</evidence>
<comment type="caution">
    <text evidence="10">The sequence shown here is derived from an EMBL/GenBank/DDBJ whole genome shotgun (WGS) entry which is preliminary data.</text>
</comment>
<dbReference type="PRINTS" id="PR00481">
    <property type="entry name" value="LAMNOPPTDASE"/>
</dbReference>
<proteinExistence type="inferred from homology"/>
<feature type="binding site" evidence="8">
    <location>
        <position position="261"/>
    </location>
    <ligand>
        <name>Mn(2+)</name>
        <dbReference type="ChEBI" id="CHEBI:29035"/>
        <label>2</label>
    </ligand>
</feature>
<evidence type="ECO:0000256" key="7">
    <source>
        <dbReference type="ARBA" id="ARBA00023211"/>
    </source>
</evidence>
<dbReference type="InterPro" id="IPR008283">
    <property type="entry name" value="Peptidase_M17_N"/>
</dbReference>
<sequence length="490" mass="52882">MKISFSSTVNLTQQDCLVIGMFEEADLASPSNLINLDFVRHALKTTAFKGKKAETLSLVTPADMKAGQVLVIGLGKAEKVTEQVLQEVGAKAISTLEKSQAKRIVVDIHLDSFGKAGDGAAHMAAGAQIRHWKFDLYKTQKKDTPCLDEFTFVTQHPHDAEKLFSDLSAISEGVALTRHVVSEPPNVLYPETMAQKALELETLGIKVEVLGEKDMEKLGMGALLGVGQGSIRESKLIVLQWLNGPKDEAPVAIVGKGVTFDSGGISIKPSNGMEDMKYDMAGSGVVLGMMKALATRQAKVNVVGIMGMVENMPSGSAQRPADVVTSMSGQTIEVVNTDAEGRLVLADALWYTQDRFKPKAMINLATLTGAIKVALGEEYAGLFSNNDELSEKLTKAGKTVQEQLWRLPMGEAYDRDIDSEIADMKNVGSGRGAGSTTAAQFLQRFVNNVPWAHLDIASVAWLKKDHPLTGKGATAFGVRLLNTFIKQNYE</sequence>
<comment type="catalytic activity">
    <reaction evidence="1 8">
        <text>Release of an N-terminal amino acid, Xaa-|-Yaa-, in which Xaa is preferably Leu, but may be other amino acids including Pro although not Arg or Lys, and Yaa may be Pro. Amino acid amides and methyl esters are also readily hydrolyzed, but rates on arylamides are exceedingly low.</text>
        <dbReference type="EC" id="3.4.11.1"/>
    </reaction>
</comment>
<comment type="function">
    <text evidence="8">Presumably involved in the processing and regular turnover of intracellular proteins. Catalyzes the removal of unsubstituted N-terminal amino acids from various peptides.</text>
</comment>
<dbReference type="InterPro" id="IPR043472">
    <property type="entry name" value="Macro_dom-like"/>
</dbReference>
<feature type="active site" evidence="8">
    <location>
        <position position="342"/>
    </location>
</feature>
<feature type="domain" description="Cytosol aminopeptidase" evidence="9">
    <location>
        <begin position="336"/>
        <end position="343"/>
    </location>
</feature>
<name>A0A4Q7DK44_9PROT</name>
<dbReference type="Gene3D" id="3.40.630.10">
    <property type="entry name" value="Zn peptidases"/>
    <property type="match status" value="1"/>
</dbReference>
<feature type="binding site" evidence="8">
    <location>
        <position position="340"/>
    </location>
    <ligand>
        <name>Mn(2+)</name>
        <dbReference type="ChEBI" id="CHEBI:29035"/>
        <label>2</label>
    </ligand>
</feature>
<keyword evidence="11" id="KW-1185">Reference proteome</keyword>
<keyword evidence="6 8" id="KW-0378">Hydrolase</keyword>
<comment type="subcellular location">
    <subcellularLocation>
        <location evidence="8">Cytoplasm</location>
    </subcellularLocation>
</comment>
<feature type="binding site" evidence="8">
    <location>
        <position position="279"/>
    </location>
    <ligand>
        <name>Mn(2+)</name>
        <dbReference type="ChEBI" id="CHEBI:29035"/>
        <label>2</label>
    </ligand>
</feature>
<keyword evidence="8" id="KW-0479">Metal-binding</keyword>
<evidence type="ECO:0000256" key="8">
    <source>
        <dbReference type="HAMAP-Rule" id="MF_00181"/>
    </source>
</evidence>
<dbReference type="GO" id="GO:0030145">
    <property type="term" value="F:manganese ion binding"/>
    <property type="evidence" value="ECO:0007669"/>
    <property type="project" value="UniProtKB-UniRule"/>
</dbReference>
<keyword evidence="8" id="KW-0963">Cytoplasm</keyword>
<dbReference type="NCBIfam" id="NF002077">
    <property type="entry name" value="PRK00913.2-4"/>
    <property type="match status" value="1"/>
</dbReference>
<dbReference type="Gene3D" id="3.40.220.10">
    <property type="entry name" value="Leucine Aminopeptidase, subunit E, domain 1"/>
    <property type="match status" value="1"/>
</dbReference>
<dbReference type="InterPro" id="IPR023042">
    <property type="entry name" value="Peptidase_M17_leu_NH2_pept"/>
</dbReference>
<comment type="catalytic activity">
    <reaction evidence="2 8">
        <text>Release of an N-terminal amino acid, preferentially leucine, but not glutamic or aspartic acids.</text>
        <dbReference type="EC" id="3.4.11.10"/>
    </reaction>
</comment>
<dbReference type="InterPro" id="IPR011356">
    <property type="entry name" value="Leucine_aapep/pepB"/>
</dbReference>
<evidence type="ECO:0000259" key="9">
    <source>
        <dbReference type="PROSITE" id="PS00631"/>
    </source>
</evidence>
<dbReference type="EC" id="3.4.11.1" evidence="8"/>
<dbReference type="GO" id="GO:0005737">
    <property type="term" value="C:cytoplasm"/>
    <property type="evidence" value="ECO:0007669"/>
    <property type="project" value="UniProtKB-SubCell"/>
</dbReference>
<dbReference type="HAMAP" id="MF_00181">
    <property type="entry name" value="Cytosol_peptidase_M17"/>
    <property type="match status" value="1"/>
</dbReference>
<dbReference type="SUPFAM" id="SSF53187">
    <property type="entry name" value="Zn-dependent exopeptidases"/>
    <property type="match status" value="1"/>
</dbReference>
<evidence type="ECO:0000313" key="10">
    <source>
        <dbReference type="EMBL" id="RZI46555.1"/>
    </source>
</evidence>
<feature type="binding site" evidence="8">
    <location>
        <position position="340"/>
    </location>
    <ligand>
        <name>Mn(2+)</name>
        <dbReference type="ChEBI" id="CHEBI:29035"/>
        <label>1</label>
    </ligand>
</feature>
<dbReference type="NCBIfam" id="NF002075">
    <property type="entry name" value="PRK00913.2-2"/>
    <property type="match status" value="1"/>
</dbReference>
<dbReference type="RefSeq" id="WP_130153655.1">
    <property type="nucleotide sequence ID" value="NZ_SCFB01000004.1"/>
</dbReference>
<dbReference type="Proteomes" id="UP000293550">
    <property type="component" value="Unassembled WGS sequence"/>
</dbReference>
<accession>A0A4Q7DK44</accession>
<feature type="active site" evidence="8">
    <location>
        <position position="268"/>
    </location>
</feature>
<dbReference type="PANTHER" id="PTHR11963">
    <property type="entry name" value="LEUCINE AMINOPEPTIDASE-RELATED"/>
    <property type="match status" value="1"/>
</dbReference>
<dbReference type="NCBIfam" id="NF002083">
    <property type="entry name" value="PRK00913.3-5"/>
    <property type="match status" value="1"/>
</dbReference>
<evidence type="ECO:0000256" key="5">
    <source>
        <dbReference type="ARBA" id="ARBA00022670"/>
    </source>
</evidence>
<dbReference type="GO" id="GO:0070006">
    <property type="term" value="F:metalloaminopeptidase activity"/>
    <property type="evidence" value="ECO:0007669"/>
    <property type="project" value="InterPro"/>
</dbReference>
<dbReference type="PROSITE" id="PS00631">
    <property type="entry name" value="CYTOSOL_AP"/>
    <property type="match status" value="1"/>
</dbReference>
<dbReference type="EC" id="3.4.11.10" evidence="8"/>
<comment type="cofactor">
    <cofactor evidence="8">
        <name>Mn(2+)</name>
        <dbReference type="ChEBI" id="CHEBI:29035"/>
    </cofactor>
    <text evidence="8">Binds 2 manganese ions per subunit.</text>
</comment>
<evidence type="ECO:0000256" key="4">
    <source>
        <dbReference type="ARBA" id="ARBA00022438"/>
    </source>
</evidence>
<feature type="binding site" evidence="8">
    <location>
        <position position="338"/>
    </location>
    <ligand>
        <name>Mn(2+)</name>
        <dbReference type="ChEBI" id="CHEBI:29035"/>
        <label>1</label>
    </ligand>
</feature>
<organism evidence="10 11">
    <name type="scientific">Candidatus Finniella inopinata</name>
    <dbReference type="NCBI Taxonomy" id="1696036"/>
    <lineage>
        <taxon>Bacteria</taxon>
        <taxon>Pseudomonadati</taxon>
        <taxon>Pseudomonadota</taxon>
        <taxon>Alphaproteobacteria</taxon>
        <taxon>Holosporales</taxon>
        <taxon>Candidatus Paracaedibacteraceae</taxon>
        <taxon>Candidatus Finniella</taxon>
    </lineage>
</organism>
<evidence type="ECO:0000256" key="1">
    <source>
        <dbReference type="ARBA" id="ARBA00000135"/>
    </source>
</evidence>
<dbReference type="NCBIfam" id="NF002074">
    <property type="entry name" value="PRK00913.1-4"/>
    <property type="match status" value="1"/>
</dbReference>
<dbReference type="PANTHER" id="PTHR11963:SF23">
    <property type="entry name" value="CYTOSOL AMINOPEPTIDASE"/>
    <property type="match status" value="1"/>
</dbReference>
<feature type="binding site" evidence="8">
    <location>
        <position position="256"/>
    </location>
    <ligand>
        <name>Mn(2+)</name>
        <dbReference type="ChEBI" id="CHEBI:29035"/>
        <label>2</label>
    </ligand>
</feature>
<dbReference type="AlphaFoldDB" id="A0A4Q7DK44"/>
<keyword evidence="7 8" id="KW-0464">Manganese</keyword>
<protein>
    <recommendedName>
        <fullName evidence="8">Probable cytosol aminopeptidase</fullName>
        <ecNumber evidence="8">3.4.11.1</ecNumber>
    </recommendedName>
    <alternativeName>
        <fullName evidence="8">Leucine aminopeptidase</fullName>
        <shortName evidence="8">LAP</shortName>
        <ecNumber evidence="8">3.4.11.10</ecNumber>
    </alternativeName>
    <alternativeName>
        <fullName evidence="8">Leucyl aminopeptidase</fullName>
    </alternativeName>
</protein>
<comment type="similarity">
    <text evidence="3 8">Belongs to the peptidase M17 family.</text>
</comment>
<dbReference type="CDD" id="cd00433">
    <property type="entry name" value="Peptidase_M17"/>
    <property type="match status" value="1"/>
</dbReference>
<feature type="binding site" evidence="8">
    <location>
        <position position="261"/>
    </location>
    <ligand>
        <name>Mn(2+)</name>
        <dbReference type="ChEBI" id="CHEBI:29035"/>
        <label>1</label>
    </ligand>
</feature>
<dbReference type="EMBL" id="SCFB01000004">
    <property type="protein sequence ID" value="RZI46555.1"/>
    <property type="molecule type" value="Genomic_DNA"/>
</dbReference>
<gene>
    <name evidence="8" type="primary">pepA</name>
    <name evidence="10" type="ORF">EQU50_02915</name>
</gene>
<evidence type="ECO:0000256" key="6">
    <source>
        <dbReference type="ARBA" id="ARBA00022801"/>
    </source>
</evidence>
<keyword evidence="4 8" id="KW-0031">Aminopeptidase</keyword>
<dbReference type="OrthoDB" id="9809354at2"/>
<dbReference type="InterPro" id="IPR000819">
    <property type="entry name" value="Peptidase_M17_C"/>
</dbReference>
<dbReference type="NCBIfam" id="NF002073">
    <property type="entry name" value="PRK00913.1-2"/>
    <property type="match status" value="1"/>
</dbReference>
<dbReference type="Pfam" id="PF02789">
    <property type="entry name" value="Peptidase_M17_N"/>
    <property type="match status" value="1"/>
</dbReference>
<reference evidence="10 11" key="1">
    <citation type="submission" date="2018-10" db="EMBL/GenBank/DDBJ databases">
        <title>An updated phylogeny of the Alphaproteobacteria reveals that the parasitic Rickettsiales and Holosporales have independent origins.</title>
        <authorList>
            <person name="Munoz-Gomez S.A."/>
            <person name="Hess S."/>
            <person name="Burger G."/>
            <person name="Lang B.F."/>
            <person name="Susko E."/>
            <person name="Slamovits C.H."/>
            <person name="Roger A.J."/>
        </authorList>
    </citation>
    <scope>NUCLEOTIDE SEQUENCE [LARGE SCALE GENOMIC DNA]</scope>
    <source>
        <strain evidence="10">HOLO01</strain>
    </source>
</reference>
<keyword evidence="5 8" id="KW-0645">Protease</keyword>
<evidence type="ECO:0000313" key="11">
    <source>
        <dbReference type="Proteomes" id="UP000293550"/>
    </source>
</evidence>
<dbReference type="GO" id="GO:0006508">
    <property type="term" value="P:proteolysis"/>
    <property type="evidence" value="ECO:0007669"/>
    <property type="project" value="UniProtKB-KW"/>
</dbReference>
<dbReference type="SUPFAM" id="SSF52949">
    <property type="entry name" value="Macro domain-like"/>
    <property type="match status" value="1"/>
</dbReference>